<proteinExistence type="predicted"/>
<feature type="transmembrane region" description="Helical" evidence="1">
    <location>
        <begin position="94"/>
        <end position="112"/>
    </location>
</feature>
<dbReference type="AlphaFoldDB" id="A0A1G7FL76"/>
<dbReference type="RefSeq" id="WP_112381263.1">
    <property type="nucleotide sequence ID" value="NZ_FNBI01000001.1"/>
</dbReference>
<dbReference type="GO" id="GO:0005886">
    <property type="term" value="C:plasma membrane"/>
    <property type="evidence" value="ECO:0007669"/>
    <property type="project" value="TreeGrafter"/>
</dbReference>
<evidence type="ECO:0000313" key="2">
    <source>
        <dbReference type="EMBL" id="MWC42462.1"/>
    </source>
</evidence>
<feature type="transmembrane region" description="Helical" evidence="1">
    <location>
        <begin position="124"/>
        <end position="143"/>
    </location>
</feature>
<accession>A0A1G7FL76</accession>
<evidence type="ECO:0000313" key="4">
    <source>
        <dbReference type="Proteomes" id="UP000323502"/>
    </source>
</evidence>
<keyword evidence="1" id="KW-0472">Membrane</keyword>
<dbReference type="EMBL" id="WSUT01000005">
    <property type="protein sequence ID" value="MWC42462.1"/>
    <property type="molecule type" value="Genomic_DNA"/>
</dbReference>
<dbReference type="PANTHER" id="PTHR34821">
    <property type="entry name" value="INNER MEMBRANE PROTEIN YDCZ"/>
    <property type="match status" value="1"/>
</dbReference>
<evidence type="ECO:0000313" key="5">
    <source>
        <dbReference type="Proteomes" id="UP000436801"/>
    </source>
</evidence>
<protein>
    <submittedName>
        <fullName evidence="2">EamA-like transporter family protein</fullName>
    </submittedName>
    <submittedName>
        <fullName evidence="3">Transporter family-2 protein</fullName>
    </submittedName>
</protein>
<keyword evidence="4" id="KW-1185">Reference proteome</keyword>
<dbReference type="Proteomes" id="UP000436801">
    <property type="component" value="Unassembled WGS sequence"/>
</dbReference>
<evidence type="ECO:0000313" key="3">
    <source>
        <dbReference type="EMBL" id="SDE76636.1"/>
    </source>
</evidence>
<dbReference type="PANTHER" id="PTHR34821:SF2">
    <property type="entry name" value="INNER MEMBRANE PROTEIN YDCZ"/>
    <property type="match status" value="1"/>
</dbReference>
<name>A0A1G7FL76_9SPHN</name>
<sequence>MSLGLPFILILLAGIGIAVQAPTNAALARTSGSVLLAALVSFVVGTVVLLVAWTALDRTAPAALRGAPSWAWLGGFYGAGFVAAIAFAAPRLGLATALTIAIASQLATALALDHFGLLGLRTDPVTIPKLLGAALVIAGAVLVRRG</sequence>
<dbReference type="EMBL" id="FNBI01000001">
    <property type="protein sequence ID" value="SDE76636.1"/>
    <property type="molecule type" value="Genomic_DNA"/>
</dbReference>
<dbReference type="InterPro" id="IPR006750">
    <property type="entry name" value="YdcZ"/>
</dbReference>
<keyword evidence="1" id="KW-1133">Transmembrane helix</keyword>
<feature type="transmembrane region" description="Helical" evidence="1">
    <location>
        <begin position="34"/>
        <end position="56"/>
    </location>
</feature>
<reference evidence="3 4" key="1">
    <citation type="submission" date="2016-10" db="EMBL/GenBank/DDBJ databases">
        <authorList>
            <person name="Varghese N."/>
            <person name="Submissions S."/>
        </authorList>
    </citation>
    <scope>NUCLEOTIDE SEQUENCE [LARGE SCALE GENOMIC DNA]</scope>
    <source>
        <strain evidence="3 4">S7-754</strain>
    </source>
</reference>
<dbReference type="Proteomes" id="UP000323502">
    <property type="component" value="Unassembled WGS sequence"/>
</dbReference>
<evidence type="ECO:0000256" key="1">
    <source>
        <dbReference type="SAM" id="Phobius"/>
    </source>
</evidence>
<dbReference type="Pfam" id="PF04657">
    <property type="entry name" value="DMT_YdcZ"/>
    <property type="match status" value="1"/>
</dbReference>
<feature type="transmembrane region" description="Helical" evidence="1">
    <location>
        <begin position="68"/>
        <end position="88"/>
    </location>
</feature>
<organism evidence="3 4">
    <name type="scientific">Sphingomonas carotinifaciens</name>
    <dbReference type="NCBI Taxonomy" id="1166323"/>
    <lineage>
        <taxon>Bacteria</taxon>
        <taxon>Pseudomonadati</taxon>
        <taxon>Pseudomonadota</taxon>
        <taxon>Alphaproteobacteria</taxon>
        <taxon>Sphingomonadales</taxon>
        <taxon>Sphingomonadaceae</taxon>
        <taxon>Sphingomonas</taxon>
    </lineage>
</organism>
<gene>
    <name evidence="2" type="ORF">GQR91_02155</name>
    <name evidence="3" type="ORF">SAMN05216557_101454</name>
</gene>
<reference evidence="2 5" key="2">
    <citation type="submission" date="2019-12" db="EMBL/GenBank/DDBJ databases">
        <authorList>
            <person name="Zheng J."/>
        </authorList>
    </citation>
    <scope>NUCLEOTIDE SEQUENCE [LARGE SCALE GENOMIC DNA]</scope>
    <source>
        <strain evidence="2 5">DSM 27347</strain>
    </source>
</reference>
<keyword evidence="1" id="KW-0812">Transmembrane</keyword>